<dbReference type="InterPro" id="IPR036962">
    <property type="entry name" value="Glyco_hydro_3_N_sf"/>
</dbReference>
<dbReference type="InterPro" id="IPR022956">
    <property type="entry name" value="Beta_hexosaminidase_bac"/>
</dbReference>
<proteinExistence type="inferred from homology"/>
<keyword evidence="8 10" id="KW-0131">Cell cycle</keyword>
<evidence type="ECO:0000256" key="9">
    <source>
        <dbReference type="ARBA" id="ARBA00023316"/>
    </source>
</evidence>
<feature type="binding site" evidence="10">
    <location>
        <position position="138"/>
    </location>
    <ligand>
        <name>substrate</name>
    </ligand>
</feature>
<evidence type="ECO:0000256" key="5">
    <source>
        <dbReference type="ARBA" id="ARBA00022960"/>
    </source>
</evidence>
<dbReference type="InterPro" id="IPR050226">
    <property type="entry name" value="NagZ_Beta-hexosaminidase"/>
</dbReference>
<evidence type="ECO:0000256" key="4">
    <source>
        <dbReference type="ARBA" id="ARBA00022801"/>
    </source>
</evidence>
<feature type="domain" description="Glycoside hydrolase family 3 N-terminal" evidence="11">
    <location>
        <begin position="19"/>
        <end position="293"/>
    </location>
</feature>
<dbReference type="GO" id="GO:0004563">
    <property type="term" value="F:beta-N-acetylhexosaminidase activity"/>
    <property type="evidence" value="ECO:0007669"/>
    <property type="project" value="UniProtKB-UniRule"/>
</dbReference>
<dbReference type="GO" id="GO:0071555">
    <property type="term" value="P:cell wall organization"/>
    <property type="evidence" value="ECO:0007669"/>
    <property type="project" value="UniProtKB-KW"/>
</dbReference>
<feature type="binding site" evidence="10">
    <location>
        <position position="64"/>
    </location>
    <ligand>
        <name>substrate</name>
    </ligand>
</feature>
<dbReference type="UniPathway" id="UPA00544"/>
<organism evidence="12 13">
    <name type="scientific">Woeseia oceani</name>
    <dbReference type="NCBI Taxonomy" id="1548547"/>
    <lineage>
        <taxon>Bacteria</taxon>
        <taxon>Pseudomonadati</taxon>
        <taxon>Pseudomonadota</taxon>
        <taxon>Gammaproteobacteria</taxon>
        <taxon>Woeseiales</taxon>
        <taxon>Woeseiaceae</taxon>
        <taxon>Woeseia</taxon>
    </lineage>
</organism>
<keyword evidence="3 10" id="KW-0132">Cell division</keyword>
<feature type="binding site" evidence="10">
    <location>
        <begin position="168"/>
        <end position="169"/>
    </location>
    <ligand>
        <name>substrate</name>
    </ligand>
</feature>
<gene>
    <name evidence="10" type="primary">nagZ</name>
    <name evidence="12" type="ORF">BA177_07830</name>
</gene>
<dbReference type="GO" id="GO:0009252">
    <property type="term" value="P:peptidoglycan biosynthetic process"/>
    <property type="evidence" value="ECO:0007669"/>
    <property type="project" value="UniProtKB-KW"/>
</dbReference>
<dbReference type="InterPro" id="IPR001764">
    <property type="entry name" value="Glyco_hydro_3_N"/>
</dbReference>
<dbReference type="PANTHER" id="PTHR30480">
    <property type="entry name" value="BETA-HEXOSAMINIDASE-RELATED"/>
    <property type="match status" value="1"/>
</dbReference>
<dbReference type="GO" id="GO:0005975">
    <property type="term" value="P:carbohydrate metabolic process"/>
    <property type="evidence" value="ECO:0007669"/>
    <property type="project" value="InterPro"/>
</dbReference>
<comment type="similarity">
    <text evidence="10">Belongs to the glycosyl hydrolase 3 family. NagZ subfamily.</text>
</comment>
<dbReference type="PANTHER" id="PTHR30480:SF13">
    <property type="entry name" value="BETA-HEXOSAMINIDASE"/>
    <property type="match status" value="1"/>
</dbReference>
<dbReference type="GO" id="GO:0005737">
    <property type="term" value="C:cytoplasm"/>
    <property type="evidence" value="ECO:0007669"/>
    <property type="project" value="UniProtKB-SubCell"/>
</dbReference>
<evidence type="ECO:0000313" key="12">
    <source>
        <dbReference type="EMBL" id="ANO51124.1"/>
    </source>
</evidence>
<dbReference type="AlphaFoldDB" id="A0A193LFG6"/>
<keyword evidence="4 10" id="KW-0378">Hydrolase</keyword>
<comment type="pathway">
    <text evidence="10">Cell wall biogenesis; peptidoglycan recycling.</text>
</comment>
<dbReference type="GO" id="GO:0051301">
    <property type="term" value="P:cell division"/>
    <property type="evidence" value="ECO:0007669"/>
    <property type="project" value="UniProtKB-KW"/>
</dbReference>
<dbReference type="NCBIfam" id="NF003740">
    <property type="entry name" value="PRK05337.1"/>
    <property type="match status" value="1"/>
</dbReference>
<dbReference type="Pfam" id="PF00933">
    <property type="entry name" value="Glyco_hydro_3"/>
    <property type="match status" value="1"/>
</dbReference>
<sequence length="348" mass="37941">MPLGPVMLDIEGLVLTPADRELLREPAVGGVILFSRNFESPEQLAALVSSIRALRSPPLLIAADYEGGRVQRFRDGYTPIPPMRMLGRCYDGDPQEALALARTCGWLIGSELRASGIDLSFAPCVDLDWGPSEVIGDRSFHRKPAVVAELSIALSHGMRDAGMAAVAKHFPGHGAVVADSHEKLPVDRRPYSVLLDDMQPYEKLVQRRVLAGVMMAHIVYSEMDPMPAGFSPYWIKEQLRGQIGFDGAVFSDDLCMKATLPYGSIAKRAQLSLVAGCDMVLVCNDRAAAQSAVAALNDYSDPLARVRLARLHGVGTPARDKLLATAEWQQATKRLADWLDRPTLELNA</sequence>
<evidence type="ECO:0000256" key="7">
    <source>
        <dbReference type="ARBA" id="ARBA00023295"/>
    </source>
</evidence>
<protein>
    <recommendedName>
        <fullName evidence="10">Beta-hexosaminidase</fullName>
        <ecNumber evidence="10">3.2.1.52</ecNumber>
    </recommendedName>
    <alternativeName>
        <fullName evidence="10">Beta-N-acetylhexosaminidase</fullName>
    </alternativeName>
    <alternativeName>
        <fullName evidence="10">N-acetyl-beta-glucosaminidase</fullName>
    </alternativeName>
</protein>
<feature type="site" description="Important for catalytic activity" evidence="10">
    <location>
        <position position="179"/>
    </location>
</feature>
<dbReference type="STRING" id="1548547.BA177_07830"/>
<dbReference type="EC" id="3.2.1.52" evidence="10"/>
<evidence type="ECO:0000313" key="13">
    <source>
        <dbReference type="Proteomes" id="UP000092695"/>
    </source>
</evidence>
<evidence type="ECO:0000256" key="3">
    <source>
        <dbReference type="ARBA" id="ARBA00022618"/>
    </source>
</evidence>
<feature type="active site" description="Proton donor/acceptor" evidence="10">
    <location>
        <position position="181"/>
    </location>
</feature>
<reference evidence="12 13" key="1">
    <citation type="submission" date="2016-06" db="EMBL/GenBank/DDBJ databases">
        <title>Complete genome sequence of a deep-branching marine Gamma Proteobacterium Woeseia oceani type strain XK5.</title>
        <authorList>
            <person name="Mu D."/>
            <person name="Du Z."/>
        </authorList>
    </citation>
    <scope>NUCLEOTIDE SEQUENCE [LARGE SCALE GENOMIC DNA]</scope>
    <source>
        <strain evidence="12 13">XK5</strain>
    </source>
</reference>
<accession>A0A193LFG6</accession>
<evidence type="ECO:0000256" key="2">
    <source>
        <dbReference type="ARBA" id="ARBA00022490"/>
    </source>
</evidence>
<dbReference type="GO" id="GO:0008360">
    <property type="term" value="P:regulation of cell shape"/>
    <property type="evidence" value="ECO:0007669"/>
    <property type="project" value="UniProtKB-KW"/>
</dbReference>
<comment type="subcellular location">
    <subcellularLocation>
        <location evidence="10">Cytoplasm</location>
    </subcellularLocation>
</comment>
<comment type="catalytic activity">
    <reaction evidence="1 10">
        <text>Hydrolysis of terminal non-reducing N-acetyl-D-hexosamine residues in N-acetyl-beta-D-hexosaminides.</text>
        <dbReference type="EC" id="3.2.1.52"/>
    </reaction>
</comment>
<dbReference type="Proteomes" id="UP000092695">
    <property type="component" value="Chromosome"/>
</dbReference>
<keyword evidence="13" id="KW-1185">Reference proteome</keyword>
<keyword evidence="9 10" id="KW-0961">Cell wall biogenesis/degradation</keyword>
<evidence type="ECO:0000259" key="11">
    <source>
        <dbReference type="Pfam" id="PF00933"/>
    </source>
</evidence>
<dbReference type="KEGG" id="woc:BA177_07830"/>
<dbReference type="EMBL" id="CP016268">
    <property type="protein sequence ID" value="ANO51124.1"/>
    <property type="molecule type" value="Genomic_DNA"/>
</dbReference>
<dbReference type="Gene3D" id="3.20.20.300">
    <property type="entry name" value="Glycoside hydrolase, family 3, N-terminal domain"/>
    <property type="match status" value="1"/>
</dbReference>
<dbReference type="HAMAP" id="MF_00364">
    <property type="entry name" value="NagZ"/>
    <property type="match status" value="1"/>
</dbReference>
<dbReference type="SUPFAM" id="SSF51445">
    <property type="entry name" value="(Trans)glycosidases"/>
    <property type="match status" value="1"/>
</dbReference>
<dbReference type="RefSeq" id="WP_068615102.1">
    <property type="nucleotide sequence ID" value="NZ_CP016268.1"/>
</dbReference>
<dbReference type="GO" id="GO:0009254">
    <property type="term" value="P:peptidoglycan turnover"/>
    <property type="evidence" value="ECO:0007669"/>
    <property type="project" value="UniProtKB-UniRule"/>
</dbReference>
<keyword evidence="7 10" id="KW-0326">Glycosidase</keyword>
<dbReference type="OrthoDB" id="9786661at2"/>
<keyword evidence="6 10" id="KW-0573">Peptidoglycan synthesis</keyword>
<evidence type="ECO:0000256" key="8">
    <source>
        <dbReference type="ARBA" id="ARBA00023306"/>
    </source>
</evidence>
<dbReference type="InterPro" id="IPR017853">
    <property type="entry name" value="GH"/>
</dbReference>
<feature type="active site" description="Nucleophile" evidence="10">
    <location>
        <position position="252"/>
    </location>
</feature>
<feature type="binding site" evidence="10">
    <location>
        <position position="72"/>
    </location>
    <ligand>
        <name>substrate</name>
    </ligand>
</feature>
<evidence type="ECO:0000256" key="6">
    <source>
        <dbReference type="ARBA" id="ARBA00022984"/>
    </source>
</evidence>
<comment type="function">
    <text evidence="10">Plays a role in peptidoglycan recycling by cleaving the terminal beta-1,4-linked N-acetylglucosamine (GlcNAc) from peptide-linked peptidoglycan fragments, giving rise to free GlcNAc, anhydro-N-acetylmuramic acid and anhydro-N-acetylmuramic acid-linked peptides.</text>
</comment>
<evidence type="ECO:0000256" key="10">
    <source>
        <dbReference type="HAMAP-Rule" id="MF_00364"/>
    </source>
</evidence>
<evidence type="ECO:0000256" key="1">
    <source>
        <dbReference type="ARBA" id="ARBA00001231"/>
    </source>
</evidence>
<keyword evidence="5 10" id="KW-0133">Cell shape</keyword>
<keyword evidence="2 10" id="KW-0963">Cytoplasm</keyword>
<name>A0A193LFG6_9GAMM</name>